<accession>A0A9N9TTA3</accession>
<name>A0A9N9TTA3_PHYSR</name>
<evidence type="ECO:0000313" key="2">
    <source>
        <dbReference type="Proteomes" id="UP001153712"/>
    </source>
</evidence>
<keyword evidence="2" id="KW-1185">Reference proteome</keyword>
<reference evidence="1" key="1">
    <citation type="submission" date="2022-01" db="EMBL/GenBank/DDBJ databases">
        <authorList>
            <person name="King R."/>
        </authorList>
    </citation>
    <scope>NUCLEOTIDE SEQUENCE</scope>
</reference>
<dbReference type="AlphaFoldDB" id="A0A9N9TTA3"/>
<protein>
    <submittedName>
        <fullName evidence="1">Uncharacterized protein</fullName>
    </submittedName>
</protein>
<dbReference type="EMBL" id="OU900098">
    <property type="protein sequence ID" value="CAG9861873.1"/>
    <property type="molecule type" value="Genomic_DNA"/>
</dbReference>
<proteinExistence type="predicted"/>
<gene>
    <name evidence="1" type="ORF">PHYEVI_LOCUS8199</name>
</gene>
<organism evidence="1 2">
    <name type="scientific">Phyllotreta striolata</name>
    <name type="common">Striped flea beetle</name>
    <name type="synonym">Crioceris striolata</name>
    <dbReference type="NCBI Taxonomy" id="444603"/>
    <lineage>
        <taxon>Eukaryota</taxon>
        <taxon>Metazoa</taxon>
        <taxon>Ecdysozoa</taxon>
        <taxon>Arthropoda</taxon>
        <taxon>Hexapoda</taxon>
        <taxon>Insecta</taxon>
        <taxon>Pterygota</taxon>
        <taxon>Neoptera</taxon>
        <taxon>Endopterygota</taxon>
        <taxon>Coleoptera</taxon>
        <taxon>Polyphaga</taxon>
        <taxon>Cucujiformia</taxon>
        <taxon>Chrysomeloidea</taxon>
        <taxon>Chrysomelidae</taxon>
        <taxon>Galerucinae</taxon>
        <taxon>Alticini</taxon>
        <taxon>Phyllotreta</taxon>
    </lineage>
</organism>
<dbReference type="Proteomes" id="UP001153712">
    <property type="component" value="Chromosome 5"/>
</dbReference>
<evidence type="ECO:0000313" key="1">
    <source>
        <dbReference type="EMBL" id="CAG9861873.1"/>
    </source>
</evidence>
<sequence length="62" mass="6469">MGGKCQDCPVAPKPPCPPCCNQFCLPTVVLPYLLPPSCPNVFVPCIYPSGPCGPCGMCPCQV</sequence>